<evidence type="ECO:0000256" key="4">
    <source>
        <dbReference type="ARBA" id="ARBA00022679"/>
    </source>
</evidence>
<dbReference type="InterPro" id="IPR029044">
    <property type="entry name" value="Nucleotide-diphossugar_trans"/>
</dbReference>
<evidence type="ECO:0000256" key="2">
    <source>
        <dbReference type="ARBA" id="ARBA00010488"/>
    </source>
</evidence>
<keyword evidence="4 8" id="KW-0808">Transferase</keyword>
<keyword evidence="9" id="KW-1185">Reference proteome</keyword>
<dbReference type="InterPro" id="IPR043148">
    <property type="entry name" value="TagF_C"/>
</dbReference>
<dbReference type="Pfam" id="PF00535">
    <property type="entry name" value="Glycos_transf_2"/>
    <property type="match status" value="1"/>
</dbReference>
<dbReference type="InterPro" id="IPR007554">
    <property type="entry name" value="Glycerophosphate_synth"/>
</dbReference>
<dbReference type="Pfam" id="PF04464">
    <property type="entry name" value="Glyphos_transf"/>
    <property type="match status" value="1"/>
</dbReference>
<comment type="caution">
    <text evidence="8">The sequence shown here is derived from an EMBL/GenBank/DDBJ whole genome shotgun (WGS) entry which is preliminary data.</text>
</comment>
<comment type="similarity">
    <text evidence="2">Belongs to the CDP-glycerol glycerophosphotransferase family.</text>
</comment>
<proteinExistence type="inferred from homology"/>
<feature type="domain" description="Glycosyltransferase 2-like" evidence="7">
    <location>
        <begin position="6"/>
        <end position="168"/>
    </location>
</feature>
<dbReference type="Gene3D" id="3.90.550.10">
    <property type="entry name" value="Spore Coat Polysaccharide Biosynthesis Protein SpsA, Chain A"/>
    <property type="match status" value="1"/>
</dbReference>
<evidence type="ECO:0000256" key="1">
    <source>
        <dbReference type="ARBA" id="ARBA00004202"/>
    </source>
</evidence>
<dbReference type="Proteomes" id="UP000481109">
    <property type="component" value="Unassembled WGS sequence"/>
</dbReference>
<dbReference type="InterPro" id="IPR043149">
    <property type="entry name" value="TagF_N"/>
</dbReference>
<dbReference type="SUPFAM" id="SSF53756">
    <property type="entry name" value="UDP-Glycosyltransferase/glycogen phosphorylase"/>
    <property type="match status" value="1"/>
</dbReference>
<keyword evidence="3" id="KW-1003">Cell membrane</keyword>
<evidence type="ECO:0000256" key="6">
    <source>
        <dbReference type="ARBA" id="ARBA00023136"/>
    </source>
</evidence>
<protein>
    <submittedName>
        <fullName evidence="8">Glycosyltransferase</fullName>
    </submittedName>
</protein>
<evidence type="ECO:0000313" key="9">
    <source>
        <dbReference type="Proteomes" id="UP000481109"/>
    </source>
</evidence>
<dbReference type="InterPro" id="IPR051612">
    <property type="entry name" value="Teichoic_Acid_Biosynth"/>
</dbReference>
<organism evidence="8 9">
    <name type="scientific">Streptomyces mesophilus</name>
    <dbReference type="NCBI Taxonomy" id="1775132"/>
    <lineage>
        <taxon>Bacteria</taxon>
        <taxon>Bacillati</taxon>
        <taxon>Actinomycetota</taxon>
        <taxon>Actinomycetes</taxon>
        <taxon>Kitasatosporales</taxon>
        <taxon>Streptomycetaceae</taxon>
        <taxon>Streptomyces</taxon>
    </lineage>
</organism>
<dbReference type="Gene3D" id="3.40.50.12580">
    <property type="match status" value="1"/>
</dbReference>
<dbReference type="SUPFAM" id="SSF53448">
    <property type="entry name" value="Nucleotide-diphospho-sugar transferases"/>
    <property type="match status" value="1"/>
</dbReference>
<dbReference type="GO" id="GO:0005886">
    <property type="term" value="C:plasma membrane"/>
    <property type="evidence" value="ECO:0007669"/>
    <property type="project" value="UniProtKB-SubCell"/>
</dbReference>
<dbReference type="GO" id="GO:0047355">
    <property type="term" value="F:CDP-glycerol glycerophosphotransferase activity"/>
    <property type="evidence" value="ECO:0007669"/>
    <property type="project" value="InterPro"/>
</dbReference>
<keyword evidence="5" id="KW-0777">Teichoic acid biosynthesis</keyword>
<dbReference type="EMBL" id="JAAKZW010000062">
    <property type="protein sequence ID" value="NGO77346.1"/>
    <property type="molecule type" value="Genomic_DNA"/>
</dbReference>
<evidence type="ECO:0000256" key="3">
    <source>
        <dbReference type="ARBA" id="ARBA00022475"/>
    </source>
</evidence>
<sequence length="1161" mass="128431">MTARLSVVVPIYNVEDYLGACLESLAGQTMPDLEVVMVNDGSTDGSREIARRFADGDGRFRLVDQANAGLGAARNAGAREAGGVHLAFVDSDDVIPAEAYERMLGMLDETGSDFVTGNVHRLRADGTQQQSPMFRKVMATTRSATHVTRDWELLGDRIACNKVFRRDFWDRHAFAFPEGVLFEDIPVVLPAHFEARSVDVLSDTVYLWRDRDGSISNRRAVPRAIKDRTASVASASRYLGERAAKAPKDALRAEAKRRYDASVIAGDLWMFMEALPDGGSDYHQAFLDEANSFVDRVDPALLDELPLGLRVRWRLIRERRIDELLAFMAFEKVHPKAFRVRRTWRGHRADFPVITAPLPARTAAVGRGDMPLEARITQASWDDDGRLRLAGHAYVRNLPPGRIAARARTVWLRAGRRAIPLRLRTVASREATLASRQGLHNYDRTGFETVVDVQKLVSGRASTTWNLEMAAVAGGLRPRTGPLRMSGPCAVPVRYLEDFLRIVPTLSGGRFRLRVDRVEQRLVEHRQAGEQLRITGELAPGANASLEAVRVENWRTRESHDLPVRVEGRTFTAEMPLGLLEAGEGPADPWGVGVVRKGGGWASLAVLPDIAPGRYGLGGGRELMVLANPSGNTELRAQDVRPVVDALRWTDQGGRLELEGSFPCADDVSRELVLVHSGHQEEALGELTVTEGRFSATLRPQAVPGPAGVLPLAEGDWYPFLRARGDHDPDRRVPLLVATALHGELPVVRELHGRDFTLQRRHHDQLLITSGSVLPTEDRGRAAQDRLKERYAQLRSQPLREAVLYAGFGGRQYSDSPRAVHQELRRRGSELEHLWVVRDQQVELPSGTRAVALWSAEWYEALARSRYIVTNSQLPDWFERAPGQFVVQTWHGTPLKRIGRDVAGTLSADARYIESLPRLAAQWSLLVSPNSFSTPVLSGALGYTGDVLAGGYPRNDILHAPDRAKVAASVREKLGIPDGKRVILYAPTWREDQPRKAGRYGLDLQLDPAAAQAALGEDHVLLVRRHYLVGGSVPQTAFVRDVSRHPDAAELLLIADVLVTDYSSMMFDFAQTGRPMIFHTYDLEHYRDGLRGFYFDFPAQAPGPLLRTGEEVIAALRGLPGSAAAYQGAYARFRDTFCDLDDGTAAAQVVDAMLRGGVDGR</sequence>
<gene>
    <name evidence="8" type="ORF">G6045_17005</name>
</gene>
<dbReference type="AlphaFoldDB" id="A0A6G4XIE8"/>
<accession>A0A6G4XIE8</accession>
<dbReference type="PANTHER" id="PTHR37316:SF3">
    <property type="entry name" value="TEICHOIC ACID GLYCEROL-PHOSPHATE TRANSFERASE"/>
    <property type="match status" value="1"/>
</dbReference>
<evidence type="ECO:0000313" key="8">
    <source>
        <dbReference type="EMBL" id="NGO77346.1"/>
    </source>
</evidence>
<dbReference type="GO" id="GO:0019350">
    <property type="term" value="P:teichoic acid biosynthetic process"/>
    <property type="evidence" value="ECO:0007669"/>
    <property type="project" value="UniProtKB-KW"/>
</dbReference>
<evidence type="ECO:0000259" key="7">
    <source>
        <dbReference type="Pfam" id="PF00535"/>
    </source>
</evidence>
<reference evidence="8 9" key="1">
    <citation type="submission" date="2020-02" db="EMBL/GenBank/DDBJ databases">
        <title>Whole-genome analyses of novel actinobacteria.</title>
        <authorList>
            <person name="Sahin N."/>
            <person name="Tokatli A."/>
        </authorList>
    </citation>
    <scope>NUCLEOTIDE SEQUENCE [LARGE SCALE GENOMIC DNA]</scope>
    <source>
        <strain evidence="8 9">YC504</strain>
    </source>
</reference>
<comment type="subcellular location">
    <subcellularLocation>
        <location evidence="1">Cell membrane</location>
        <topology evidence="1">Peripheral membrane protein</topology>
    </subcellularLocation>
</comment>
<dbReference type="Gene3D" id="3.40.50.11820">
    <property type="match status" value="1"/>
</dbReference>
<keyword evidence="6" id="KW-0472">Membrane</keyword>
<dbReference type="RefSeq" id="WP_165332813.1">
    <property type="nucleotide sequence ID" value="NZ_JAAKZW010000062.1"/>
</dbReference>
<dbReference type="CDD" id="cd00761">
    <property type="entry name" value="Glyco_tranf_GTA_type"/>
    <property type="match status" value="1"/>
</dbReference>
<evidence type="ECO:0000256" key="5">
    <source>
        <dbReference type="ARBA" id="ARBA00022944"/>
    </source>
</evidence>
<name>A0A6G4XIE8_9ACTN</name>
<dbReference type="PANTHER" id="PTHR37316">
    <property type="entry name" value="TEICHOIC ACID GLYCEROL-PHOSPHATE PRIMASE"/>
    <property type="match status" value="1"/>
</dbReference>
<dbReference type="InterPro" id="IPR001173">
    <property type="entry name" value="Glyco_trans_2-like"/>
</dbReference>